<evidence type="ECO:0000256" key="4">
    <source>
        <dbReference type="ARBA" id="ARBA00022806"/>
    </source>
</evidence>
<dbReference type="AlphaFoldDB" id="A0A381ZL26"/>
<dbReference type="InterPro" id="IPR014017">
    <property type="entry name" value="DNA_helicase_UvrD-like_C"/>
</dbReference>
<organism evidence="14">
    <name type="scientific">marine metagenome</name>
    <dbReference type="NCBI Taxonomy" id="408172"/>
    <lineage>
        <taxon>unclassified sequences</taxon>
        <taxon>metagenomes</taxon>
        <taxon>ecological metagenomes</taxon>
    </lineage>
</organism>
<accession>A0A381ZL26</accession>
<dbReference type="Pfam" id="PF00580">
    <property type="entry name" value="UvrD-helicase"/>
    <property type="match status" value="1"/>
</dbReference>
<dbReference type="SUPFAM" id="SSF52540">
    <property type="entry name" value="P-loop containing nucleoside triphosphate hydrolases"/>
    <property type="match status" value="1"/>
</dbReference>
<proteinExistence type="inferred from homology"/>
<evidence type="ECO:0000256" key="5">
    <source>
        <dbReference type="ARBA" id="ARBA00022840"/>
    </source>
</evidence>
<dbReference type="CDD" id="cd18807">
    <property type="entry name" value="SF1_C_UvrD"/>
    <property type="match status" value="1"/>
</dbReference>
<dbReference type="InterPro" id="IPR000212">
    <property type="entry name" value="DNA_helicase_UvrD/REP"/>
</dbReference>
<dbReference type="Gene3D" id="1.10.10.160">
    <property type="match status" value="1"/>
</dbReference>
<evidence type="ECO:0000256" key="6">
    <source>
        <dbReference type="ARBA" id="ARBA00023125"/>
    </source>
</evidence>
<keyword evidence="7" id="KW-0413">Isomerase</keyword>
<keyword evidence="3" id="KW-0378">Hydrolase</keyword>
<dbReference type="GO" id="GO:0033202">
    <property type="term" value="C:DNA helicase complex"/>
    <property type="evidence" value="ECO:0007669"/>
    <property type="project" value="TreeGrafter"/>
</dbReference>
<feature type="compositionally biased region" description="Polar residues" evidence="11">
    <location>
        <begin position="666"/>
        <end position="677"/>
    </location>
</feature>
<dbReference type="InterPro" id="IPR014016">
    <property type="entry name" value="UvrD-like_ATP-bd"/>
</dbReference>
<keyword evidence="6" id="KW-0238">DNA-binding</keyword>
<feature type="region of interest" description="Disordered" evidence="11">
    <location>
        <begin position="648"/>
        <end position="678"/>
    </location>
</feature>
<evidence type="ECO:0000256" key="3">
    <source>
        <dbReference type="ARBA" id="ARBA00022801"/>
    </source>
</evidence>
<evidence type="ECO:0000256" key="7">
    <source>
        <dbReference type="ARBA" id="ARBA00023235"/>
    </source>
</evidence>
<comment type="catalytic activity">
    <reaction evidence="8">
        <text>Couples ATP hydrolysis with the unwinding of duplex DNA by translocating in the 3'-5' direction.</text>
        <dbReference type="EC" id="5.6.2.4"/>
    </reaction>
</comment>
<dbReference type="PROSITE" id="PS51217">
    <property type="entry name" value="UVRD_HELICASE_CTER"/>
    <property type="match status" value="1"/>
</dbReference>
<evidence type="ECO:0000256" key="1">
    <source>
        <dbReference type="ARBA" id="ARBA00009922"/>
    </source>
</evidence>
<protein>
    <recommendedName>
        <fullName evidence="9">DNA 3'-5' helicase</fullName>
        <ecNumber evidence="9">5.6.2.4</ecNumber>
    </recommendedName>
</protein>
<dbReference type="Pfam" id="PF13361">
    <property type="entry name" value="UvrD_C"/>
    <property type="match status" value="1"/>
</dbReference>
<keyword evidence="2" id="KW-0547">Nucleotide-binding</keyword>
<evidence type="ECO:0000256" key="9">
    <source>
        <dbReference type="ARBA" id="ARBA00034808"/>
    </source>
</evidence>
<dbReference type="Pfam" id="PF21196">
    <property type="entry name" value="PcrA_UvrD_tudor"/>
    <property type="match status" value="1"/>
</dbReference>
<dbReference type="PANTHER" id="PTHR11070:SF2">
    <property type="entry name" value="ATP-DEPENDENT DNA HELICASE SRS2"/>
    <property type="match status" value="1"/>
</dbReference>
<evidence type="ECO:0000259" key="13">
    <source>
        <dbReference type="PROSITE" id="PS51217"/>
    </source>
</evidence>
<dbReference type="GO" id="GO:0003677">
    <property type="term" value="F:DNA binding"/>
    <property type="evidence" value="ECO:0007669"/>
    <property type="project" value="UniProtKB-KW"/>
</dbReference>
<evidence type="ECO:0000259" key="12">
    <source>
        <dbReference type="PROSITE" id="PS51198"/>
    </source>
</evidence>
<dbReference type="EMBL" id="UINC01021773">
    <property type="protein sequence ID" value="SVA90048.1"/>
    <property type="molecule type" value="Genomic_DNA"/>
</dbReference>
<reference evidence="14" key="1">
    <citation type="submission" date="2018-05" db="EMBL/GenBank/DDBJ databases">
        <authorList>
            <person name="Lanie J.A."/>
            <person name="Ng W.-L."/>
            <person name="Kazmierczak K.M."/>
            <person name="Andrzejewski T.M."/>
            <person name="Davidsen T.M."/>
            <person name="Wayne K.J."/>
            <person name="Tettelin H."/>
            <person name="Glass J.I."/>
            <person name="Rusch D."/>
            <person name="Podicherti R."/>
            <person name="Tsui H.-C.T."/>
            <person name="Winkler M.E."/>
        </authorList>
    </citation>
    <scope>NUCLEOTIDE SEQUENCE</scope>
</reference>
<feature type="domain" description="UvrD-like helicase C-terminal" evidence="13">
    <location>
        <begin position="285"/>
        <end position="561"/>
    </location>
</feature>
<evidence type="ECO:0000256" key="2">
    <source>
        <dbReference type="ARBA" id="ARBA00022741"/>
    </source>
</evidence>
<keyword evidence="4" id="KW-0347">Helicase</keyword>
<dbReference type="Gene3D" id="1.10.486.10">
    <property type="entry name" value="PCRA, domain 4"/>
    <property type="match status" value="1"/>
</dbReference>
<dbReference type="CDD" id="cd17932">
    <property type="entry name" value="DEXQc_UvrD"/>
    <property type="match status" value="1"/>
</dbReference>
<dbReference type="Gene3D" id="3.40.50.300">
    <property type="entry name" value="P-loop containing nucleotide triphosphate hydrolases"/>
    <property type="match status" value="2"/>
</dbReference>
<dbReference type="GO" id="GO:0016787">
    <property type="term" value="F:hydrolase activity"/>
    <property type="evidence" value="ECO:0007669"/>
    <property type="project" value="UniProtKB-KW"/>
</dbReference>
<dbReference type="GO" id="GO:0000725">
    <property type="term" value="P:recombinational repair"/>
    <property type="evidence" value="ECO:0007669"/>
    <property type="project" value="TreeGrafter"/>
</dbReference>
<name>A0A381ZL26_9ZZZZ</name>
<feature type="domain" description="UvrD-like helicase ATP-binding" evidence="12">
    <location>
        <begin position="5"/>
        <end position="284"/>
    </location>
</feature>
<dbReference type="InterPro" id="IPR027417">
    <property type="entry name" value="P-loop_NTPase"/>
</dbReference>
<evidence type="ECO:0000313" key="14">
    <source>
        <dbReference type="EMBL" id="SVA90048.1"/>
    </source>
</evidence>
<dbReference type="GO" id="GO:0043138">
    <property type="term" value="F:3'-5' DNA helicase activity"/>
    <property type="evidence" value="ECO:0007669"/>
    <property type="project" value="UniProtKB-EC"/>
</dbReference>
<dbReference type="GO" id="GO:0005524">
    <property type="term" value="F:ATP binding"/>
    <property type="evidence" value="ECO:0007669"/>
    <property type="project" value="UniProtKB-KW"/>
</dbReference>
<dbReference type="GO" id="GO:0005829">
    <property type="term" value="C:cytosol"/>
    <property type="evidence" value="ECO:0007669"/>
    <property type="project" value="TreeGrafter"/>
</dbReference>
<dbReference type="PANTHER" id="PTHR11070">
    <property type="entry name" value="UVRD / RECB / PCRA DNA HELICASE FAMILY MEMBER"/>
    <property type="match status" value="1"/>
</dbReference>
<evidence type="ECO:0000256" key="8">
    <source>
        <dbReference type="ARBA" id="ARBA00034617"/>
    </source>
</evidence>
<keyword evidence="5" id="KW-0067">ATP-binding</keyword>
<dbReference type="PROSITE" id="PS51198">
    <property type="entry name" value="UVRD_HELICASE_ATP_BIND"/>
    <property type="match status" value="1"/>
</dbReference>
<comment type="similarity">
    <text evidence="1">Belongs to the helicase family. UvrD subfamily.</text>
</comment>
<dbReference type="FunFam" id="1.10.10.160:FF:000001">
    <property type="entry name" value="ATP-dependent DNA helicase"/>
    <property type="match status" value="1"/>
</dbReference>
<evidence type="ECO:0000256" key="11">
    <source>
        <dbReference type="SAM" id="MobiDB-lite"/>
    </source>
</evidence>
<evidence type="ECO:0000256" key="10">
    <source>
        <dbReference type="ARBA" id="ARBA00048988"/>
    </source>
</evidence>
<dbReference type="EC" id="5.6.2.4" evidence="9"/>
<gene>
    <name evidence="14" type="ORF">METZ01_LOCUS142902</name>
</gene>
<comment type="catalytic activity">
    <reaction evidence="10">
        <text>ATP + H2O = ADP + phosphate + H(+)</text>
        <dbReference type="Rhea" id="RHEA:13065"/>
        <dbReference type="ChEBI" id="CHEBI:15377"/>
        <dbReference type="ChEBI" id="CHEBI:15378"/>
        <dbReference type="ChEBI" id="CHEBI:30616"/>
        <dbReference type="ChEBI" id="CHEBI:43474"/>
        <dbReference type="ChEBI" id="CHEBI:456216"/>
        <dbReference type="EC" id="5.6.2.4"/>
    </reaction>
</comment>
<sequence length="732" mass="82758">MNLRESLNPNQLEAAEHIDGPLLILAGAGSGKTRVLTYRVAQLIDDVGLDPQQILALTFTNKAAKEMRERIDALLGDGRAPNWVGTFHAISTRILRREAENFGLNRYFVIYDGDDQLALIKRVMKELNLSDKQFAPEAIRSYISGAKDQLINPEDYADRGNNYFEQNVSRVYTAYQNALSDNNALDFDDLIMQLVVGFENVPSLLEHYQERFQFINVDEYQDTNHAQYRLINLLAKKYRNLCVVGDDDQSIYAWRGADIKNILEFEKDYPESKVVRLEQNYRSTKAILEVGNTVIKNNKGRTGKELWTENPPGDQVVVIETMDERDEGREVTKKIREEMDLSNRPLRDFTVLYRTNAQSRALEDELRRASMPYVIVGGLRFFERKEVKDILGYLKVIVNPRDSVSFRRIVNTPPRGLGNVSVEKIETFAVAQGLNTIEGLVHSKEAGLTPSATRSAQALGTFLADLAERQETVAASEITEQVIKETSYLRELEIEAARSVEAETRAQNVRELLAAVEEFSERTDPPLVRVFLEEAALVSDFDRWDESVDRVTLMTLHNAKGLEFPFVFIAGMEDGLFPISRAMESQNDLEEERRLFYVGITRARERLYISYANLRRRFGGAMPGIQSRFLSEIPEELVEKLSTVRHPASSWGGGGGDGDSFGYPQAQPQQREASTPFGSLRLAEGKKVRHPVWGDGQIMQINGSGSNMRATIRFGGVTKKVMVKYAALETIK</sequence>
<dbReference type="InterPro" id="IPR013986">
    <property type="entry name" value="DExx_box_DNA_helicase_dom_sf"/>
</dbReference>